<feature type="domain" description="Transketolase-like pyrimidine-binding" evidence="7">
    <location>
        <begin position="526"/>
        <end position="727"/>
    </location>
</feature>
<comment type="caution">
    <text evidence="8">The sequence shown here is derived from an EMBL/GenBank/DDBJ whole genome shotgun (WGS) entry which is preliminary data.</text>
</comment>
<evidence type="ECO:0000256" key="2">
    <source>
        <dbReference type="ARBA" id="ARBA00003906"/>
    </source>
</evidence>
<evidence type="ECO:0000313" key="9">
    <source>
        <dbReference type="Proteomes" id="UP001229486"/>
    </source>
</evidence>
<comment type="cofactor">
    <cofactor evidence="1">
        <name>thiamine diphosphate</name>
        <dbReference type="ChEBI" id="CHEBI:58937"/>
    </cofactor>
</comment>
<dbReference type="NCBIfam" id="NF006914">
    <property type="entry name" value="PRK09404.1"/>
    <property type="match status" value="1"/>
</dbReference>
<dbReference type="InterPro" id="IPR001017">
    <property type="entry name" value="DH_E1"/>
</dbReference>
<evidence type="ECO:0000256" key="5">
    <source>
        <dbReference type="ARBA" id="ARBA00023052"/>
    </source>
</evidence>
<dbReference type="SUPFAM" id="SSF52518">
    <property type="entry name" value="Thiamin diphosphate-binding fold (THDP-binding)"/>
    <property type="match status" value="2"/>
</dbReference>
<evidence type="ECO:0000256" key="1">
    <source>
        <dbReference type="ARBA" id="ARBA00001964"/>
    </source>
</evidence>
<dbReference type="EC" id="1.2.4.2" evidence="3"/>
<protein>
    <recommendedName>
        <fullName evidence="3">oxoglutarate dehydrogenase (succinyl-transferring)</fullName>
        <ecNumber evidence="3">1.2.4.2</ecNumber>
    </recommendedName>
</protein>
<evidence type="ECO:0000256" key="3">
    <source>
        <dbReference type="ARBA" id="ARBA00012280"/>
    </source>
</evidence>
<dbReference type="GO" id="GO:0004591">
    <property type="term" value="F:oxoglutarate dehydrogenase (succinyl-transferring) activity"/>
    <property type="evidence" value="ECO:0007669"/>
    <property type="project" value="UniProtKB-EC"/>
</dbReference>
<dbReference type="PIRSF" id="PIRSF000157">
    <property type="entry name" value="Oxoglu_dh_E1"/>
    <property type="match status" value="1"/>
</dbReference>
<dbReference type="Pfam" id="PF16870">
    <property type="entry name" value="OxoGdeHyase_C"/>
    <property type="match status" value="1"/>
</dbReference>
<dbReference type="GO" id="GO:0006099">
    <property type="term" value="P:tricarboxylic acid cycle"/>
    <property type="evidence" value="ECO:0007669"/>
    <property type="project" value="TreeGrafter"/>
</dbReference>
<dbReference type="Gene3D" id="3.40.50.11610">
    <property type="entry name" value="Multifunctional 2-oxoglutarate metabolism enzyme, C-terminal domain"/>
    <property type="match status" value="1"/>
</dbReference>
<evidence type="ECO:0000256" key="4">
    <source>
        <dbReference type="ARBA" id="ARBA00023002"/>
    </source>
</evidence>
<name>A0AB73ICJ1_9BURK</name>
<dbReference type="Gene3D" id="3.40.50.970">
    <property type="match status" value="1"/>
</dbReference>
<proteinExistence type="predicted"/>
<dbReference type="EMBL" id="JAURTK010000003">
    <property type="protein sequence ID" value="MDP9647755.1"/>
    <property type="molecule type" value="Genomic_DNA"/>
</dbReference>
<accession>A0AB73ICJ1</accession>
<keyword evidence="5" id="KW-0786">Thiamine pyrophosphate</keyword>
<dbReference type="Gene3D" id="3.40.50.12470">
    <property type="match status" value="1"/>
</dbReference>
<dbReference type="GO" id="GO:0045252">
    <property type="term" value="C:oxoglutarate dehydrogenase complex"/>
    <property type="evidence" value="ECO:0007669"/>
    <property type="project" value="TreeGrafter"/>
</dbReference>
<keyword evidence="4 8" id="KW-0560">Oxidoreductase</keyword>
<dbReference type="AlphaFoldDB" id="A0AB73ICJ1"/>
<dbReference type="RefSeq" id="WP_392393926.1">
    <property type="nucleotide sequence ID" value="NZ_JAURTK010000003.1"/>
</dbReference>
<sequence length="877" mass="95931">MSHVSSESIVLSRSPASAVIEPAGDLSPVARTLQVRRFIDAFRQHGHRQASLDPLRLTPLPDVPELDPVFHGLDPAQPIGAENPLLPPSAAVHELERQLRRVYCGAIGLDLTGIRDPQRRARLSTMLKSEQLAPLPAREQRRALLRRLIAAEMWERHVAAVFEHAKRFSLEGCESLVPLLEAIVDQAAAQGVQQVFAGMPHRGRLNVLVNVMGFDPAKLVDCLDPNSDVAATQRDLPYHLGGSTVRQTPHGDTAIFLAHNPSHLQSVYPVVSGMARAYQDEHRGFGCLPVVVHGDAAFAGQGIVMETLNMTRKDGYALGGTVHVIVNNQIGFTTPNRMDTEGDSYCTDVARMIDAPVIRVNADRPDEVLRAAKLALQYRMEYEADVVIDLIGYRRLGHSEHDIPALTQPSQQAAISAHQTVTELYHAAIGEETPLEMLRADVLKDLLTPPTQTLSQQRADRTSGARPANPAKPARRTKRTRPLSLARVQSLTAALTRTPPGLRLHDFVRDITAKWQRSVEAETATVDWCFAENLAYASLLDDGHSVRISGMDVGRGTFMHRHAVWHSQGAISGATSGATEPYVPLQNLGVHQGEFDIINSPLTEEAVLGFEYGYSVQSTSHLAIWEAQFGDFVNGAQVIIDQYIAAGEYKWDQPSGLTMLLPHGHEGVGPEHSSAYLSRFLQLCAGGNMKVVMPSTSSQWFHMLREQALSVEPKPLVVMSPKGQLHANARSHAPLGELIDGAFAPVLQDSGAALPADVTRVVLCSGKFFYDLQAARDASGDTQTALVRIEQLYPFPTSELALALAAYPNLAEVVWAQEEEKKHGAWHFVRDDIEGAVPANCRVFDVCRRESPSGADSSIRAHRVEQQRLVAAALART</sequence>
<dbReference type="PANTHER" id="PTHR23152">
    <property type="entry name" value="2-OXOGLUTARATE DEHYDROGENASE"/>
    <property type="match status" value="1"/>
</dbReference>
<evidence type="ECO:0000313" key="8">
    <source>
        <dbReference type="EMBL" id="MDP9647755.1"/>
    </source>
</evidence>
<dbReference type="SMART" id="SM00861">
    <property type="entry name" value="Transket_pyr"/>
    <property type="match status" value="1"/>
</dbReference>
<dbReference type="Pfam" id="PF00676">
    <property type="entry name" value="E1_dh"/>
    <property type="match status" value="1"/>
</dbReference>
<dbReference type="InterPro" id="IPR005475">
    <property type="entry name" value="Transketolase-like_Pyr-bd"/>
</dbReference>
<dbReference type="GO" id="GO:0030976">
    <property type="term" value="F:thiamine pyrophosphate binding"/>
    <property type="evidence" value="ECO:0007669"/>
    <property type="project" value="InterPro"/>
</dbReference>
<dbReference type="Pfam" id="PF02779">
    <property type="entry name" value="Transket_pyr"/>
    <property type="match status" value="1"/>
</dbReference>
<dbReference type="NCBIfam" id="TIGR00239">
    <property type="entry name" value="2oxo_dh_E1"/>
    <property type="match status" value="1"/>
</dbReference>
<dbReference type="InterPro" id="IPR042179">
    <property type="entry name" value="KGD_C_sf"/>
</dbReference>
<evidence type="ECO:0000256" key="6">
    <source>
        <dbReference type="SAM" id="MobiDB-lite"/>
    </source>
</evidence>
<feature type="region of interest" description="Disordered" evidence="6">
    <location>
        <begin position="452"/>
        <end position="483"/>
    </location>
</feature>
<dbReference type="InterPro" id="IPR011603">
    <property type="entry name" value="2oxoglutarate_DH_E1"/>
</dbReference>
<dbReference type="Proteomes" id="UP001229486">
    <property type="component" value="Unassembled WGS sequence"/>
</dbReference>
<dbReference type="GO" id="GO:0005829">
    <property type="term" value="C:cytosol"/>
    <property type="evidence" value="ECO:0007669"/>
    <property type="project" value="TreeGrafter"/>
</dbReference>
<comment type="function">
    <text evidence="2">E1 component of the 2-oxoglutarate dehydrogenase (OGDH) complex which catalyzes the decarboxylation of 2-oxoglutarate, the first step in the conversion of 2-oxoglutarate to succinyl-CoA and CO(2).</text>
</comment>
<dbReference type="Gene3D" id="1.10.287.1150">
    <property type="entry name" value="TPP helical domain"/>
    <property type="match status" value="1"/>
</dbReference>
<reference evidence="8" key="1">
    <citation type="submission" date="2023-07" db="EMBL/GenBank/DDBJ databases">
        <title>Sorghum-associated microbial communities from plants grown in Nebraska, USA.</title>
        <authorList>
            <person name="Schachtman D."/>
        </authorList>
    </citation>
    <scope>NUCLEOTIDE SEQUENCE</scope>
    <source>
        <strain evidence="8">DS1061</strain>
    </source>
</reference>
<evidence type="ECO:0000259" key="7">
    <source>
        <dbReference type="SMART" id="SM00861"/>
    </source>
</evidence>
<dbReference type="InterPro" id="IPR031717">
    <property type="entry name" value="ODO-1/KGD_C"/>
</dbReference>
<dbReference type="PANTHER" id="PTHR23152:SF4">
    <property type="entry name" value="2-OXOADIPATE DEHYDROGENASE COMPLEX COMPONENT E1"/>
    <property type="match status" value="1"/>
</dbReference>
<organism evidence="8 9">
    <name type="scientific">Paraburkholderia caledonica</name>
    <dbReference type="NCBI Taxonomy" id="134536"/>
    <lineage>
        <taxon>Bacteria</taxon>
        <taxon>Pseudomonadati</taxon>
        <taxon>Pseudomonadota</taxon>
        <taxon>Betaproteobacteria</taxon>
        <taxon>Burkholderiales</taxon>
        <taxon>Burkholderiaceae</taxon>
        <taxon>Paraburkholderia</taxon>
    </lineage>
</organism>
<gene>
    <name evidence="8" type="ORF">J2793_003201</name>
</gene>
<dbReference type="InterPro" id="IPR029061">
    <property type="entry name" value="THDP-binding"/>
</dbReference>